<sequence length="143" mass="16700">MEITYLSQVKPWLSSSLVRLKRIRSQKEGKLVSHRRKERKLRRNRCLHHLQAPPRVSPTLTIELEVFKLSVISILLCCREAFEESEFLALEGCQKEFIEKMMLWAVTMSLNGTEAATELNLLTQMDHSDPYRIEMTNALLEKL</sequence>
<organism evidence="1 2">
    <name type="scientific">Catharanthus roseus</name>
    <name type="common">Madagascar periwinkle</name>
    <name type="synonym">Vinca rosea</name>
    <dbReference type="NCBI Taxonomy" id="4058"/>
    <lineage>
        <taxon>Eukaryota</taxon>
        <taxon>Viridiplantae</taxon>
        <taxon>Streptophyta</taxon>
        <taxon>Embryophyta</taxon>
        <taxon>Tracheophyta</taxon>
        <taxon>Spermatophyta</taxon>
        <taxon>Magnoliopsida</taxon>
        <taxon>eudicotyledons</taxon>
        <taxon>Gunneridae</taxon>
        <taxon>Pentapetalae</taxon>
        <taxon>asterids</taxon>
        <taxon>lamiids</taxon>
        <taxon>Gentianales</taxon>
        <taxon>Apocynaceae</taxon>
        <taxon>Rauvolfioideae</taxon>
        <taxon>Vinceae</taxon>
        <taxon>Catharanthinae</taxon>
        <taxon>Catharanthus</taxon>
    </lineage>
</organism>
<accession>A0ACC0AN39</accession>
<proteinExistence type="predicted"/>
<dbReference type="Proteomes" id="UP001060085">
    <property type="component" value="Linkage Group LG05"/>
</dbReference>
<keyword evidence="2" id="KW-1185">Reference proteome</keyword>
<evidence type="ECO:0000313" key="1">
    <source>
        <dbReference type="EMBL" id="KAI5661670.1"/>
    </source>
</evidence>
<protein>
    <submittedName>
        <fullName evidence="1">Uncharacterized protein</fullName>
    </submittedName>
</protein>
<comment type="caution">
    <text evidence="1">The sequence shown here is derived from an EMBL/GenBank/DDBJ whole genome shotgun (WGS) entry which is preliminary data.</text>
</comment>
<gene>
    <name evidence="1" type="ORF">M9H77_20993</name>
</gene>
<name>A0ACC0AN39_CATRO</name>
<reference evidence="2" key="1">
    <citation type="journal article" date="2023" name="Nat. Plants">
        <title>Single-cell RNA sequencing provides a high-resolution roadmap for understanding the multicellular compartmentation of specialized metabolism.</title>
        <authorList>
            <person name="Sun S."/>
            <person name="Shen X."/>
            <person name="Li Y."/>
            <person name="Li Y."/>
            <person name="Wang S."/>
            <person name="Li R."/>
            <person name="Zhang H."/>
            <person name="Shen G."/>
            <person name="Guo B."/>
            <person name="Wei J."/>
            <person name="Xu J."/>
            <person name="St-Pierre B."/>
            <person name="Chen S."/>
            <person name="Sun C."/>
        </authorList>
    </citation>
    <scope>NUCLEOTIDE SEQUENCE [LARGE SCALE GENOMIC DNA]</scope>
</reference>
<dbReference type="EMBL" id="CM044705">
    <property type="protein sequence ID" value="KAI5661670.1"/>
    <property type="molecule type" value="Genomic_DNA"/>
</dbReference>
<evidence type="ECO:0000313" key="2">
    <source>
        <dbReference type="Proteomes" id="UP001060085"/>
    </source>
</evidence>